<dbReference type="InterPro" id="IPR036291">
    <property type="entry name" value="NAD(P)-bd_dom_sf"/>
</dbReference>
<reference evidence="6" key="2">
    <citation type="submission" date="2012-11" db="EMBL/GenBank/DDBJ databases">
        <authorList>
            <person name="Kuo A."/>
            <person name="Curtis B.A."/>
            <person name="Tanifuji G."/>
            <person name="Burki F."/>
            <person name="Gruber A."/>
            <person name="Irimia M."/>
            <person name="Maruyama S."/>
            <person name="Arias M.C."/>
            <person name="Ball S.G."/>
            <person name="Gile G.H."/>
            <person name="Hirakawa Y."/>
            <person name="Hopkins J.F."/>
            <person name="Rensing S.A."/>
            <person name="Schmutz J."/>
            <person name="Symeonidi A."/>
            <person name="Elias M."/>
            <person name="Eveleigh R.J."/>
            <person name="Herman E.K."/>
            <person name="Klute M.J."/>
            <person name="Nakayama T."/>
            <person name="Obornik M."/>
            <person name="Reyes-Prieto A."/>
            <person name="Armbrust E.V."/>
            <person name="Aves S.J."/>
            <person name="Beiko R.G."/>
            <person name="Coutinho P."/>
            <person name="Dacks J.B."/>
            <person name="Durnford D.G."/>
            <person name="Fast N.M."/>
            <person name="Green B.R."/>
            <person name="Grisdale C."/>
            <person name="Hempe F."/>
            <person name="Henrissat B."/>
            <person name="Hoppner M.P."/>
            <person name="Ishida K.-I."/>
            <person name="Kim E."/>
            <person name="Koreny L."/>
            <person name="Kroth P.G."/>
            <person name="Liu Y."/>
            <person name="Malik S.-B."/>
            <person name="Maier U.G."/>
            <person name="McRose D."/>
            <person name="Mock T."/>
            <person name="Neilson J.A."/>
            <person name="Onodera N.T."/>
            <person name="Poole A.M."/>
            <person name="Pritham E.J."/>
            <person name="Richards T.A."/>
            <person name="Rocap G."/>
            <person name="Roy S.W."/>
            <person name="Sarai C."/>
            <person name="Schaack S."/>
            <person name="Shirato S."/>
            <person name="Slamovits C.H."/>
            <person name="Spencer D.F."/>
            <person name="Suzuki S."/>
            <person name="Worden A.Z."/>
            <person name="Zauner S."/>
            <person name="Barry K."/>
            <person name="Bell C."/>
            <person name="Bharti A.K."/>
            <person name="Crow J.A."/>
            <person name="Grimwood J."/>
            <person name="Kramer R."/>
            <person name="Lindquist E."/>
            <person name="Lucas S."/>
            <person name="Salamov A."/>
            <person name="McFadden G.I."/>
            <person name="Lane C.E."/>
            <person name="Keeling P.J."/>
            <person name="Gray M.W."/>
            <person name="Grigoriev I.V."/>
            <person name="Archibald J.M."/>
        </authorList>
    </citation>
    <scope>NUCLEOTIDE SEQUENCE</scope>
    <source>
        <strain evidence="6">CCMP2712</strain>
    </source>
</reference>
<dbReference type="PaxDb" id="55529-EKX37845"/>
<dbReference type="SUPFAM" id="SSF51735">
    <property type="entry name" value="NAD(P)-binding Rossmann-fold domains"/>
    <property type="match status" value="1"/>
</dbReference>
<sequence length="268" mass="29273">MKEMVMEFEHYVSNFIVDLLSLFLYPVASLLARTLIAHLRSDACFNDYLSADPCDPKDAVIERVRSASVIISCLPPGPCVRALEALAPHMASGALFTDVLSVKSGICSAYSELKDKYPHIELLSVHPMFAPAAGWQGQNTVSIHIRTAGRSKAFEALIESWGSTIVPMESGELHDRVTSAVQNATHAALITFGLTLKKMGYDAGLAKKISTPPHRAMIAVIQRMASINEPDTYWDIQTENPDAFCNIIADFKPLLEAANAESSCESPY</sequence>
<reference evidence="5" key="3">
    <citation type="submission" date="2016-03" db="UniProtKB">
        <authorList>
            <consortium name="EnsemblProtists"/>
        </authorList>
    </citation>
    <scope>IDENTIFICATION</scope>
</reference>
<keyword evidence="6" id="KW-1185">Reference proteome</keyword>
<evidence type="ECO:0000313" key="4">
    <source>
        <dbReference type="EMBL" id="EKX37845.1"/>
    </source>
</evidence>
<dbReference type="HOGENOM" id="CLU_1039940_0_0_1"/>
<dbReference type="Gene3D" id="1.10.3660.10">
    <property type="entry name" value="6-phosphogluconate dehydrogenase C-terminal like domain"/>
    <property type="match status" value="1"/>
</dbReference>
<reference evidence="4 6" key="1">
    <citation type="journal article" date="2012" name="Nature">
        <title>Algal genomes reveal evolutionary mosaicism and the fate of nucleomorphs.</title>
        <authorList>
            <consortium name="DOE Joint Genome Institute"/>
            <person name="Curtis B.A."/>
            <person name="Tanifuji G."/>
            <person name="Burki F."/>
            <person name="Gruber A."/>
            <person name="Irimia M."/>
            <person name="Maruyama S."/>
            <person name="Arias M.C."/>
            <person name="Ball S.G."/>
            <person name="Gile G.H."/>
            <person name="Hirakawa Y."/>
            <person name="Hopkins J.F."/>
            <person name="Kuo A."/>
            <person name="Rensing S.A."/>
            <person name="Schmutz J."/>
            <person name="Symeonidi A."/>
            <person name="Elias M."/>
            <person name="Eveleigh R.J."/>
            <person name="Herman E.K."/>
            <person name="Klute M.J."/>
            <person name="Nakayama T."/>
            <person name="Obornik M."/>
            <person name="Reyes-Prieto A."/>
            <person name="Armbrust E.V."/>
            <person name="Aves S.J."/>
            <person name="Beiko R.G."/>
            <person name="Coutinho P."/>
            <person name="Dacks J.B."/>
            <person name="Durnford D.G."/>
            <person name="Fast N.M."/>
            <person name="Green B.R."/>
            <person name="Grisdale C.J."/>
            <person name="Hempel F."/>
            <person name="Henrissat B."/>
            <person name="Hoppner M.P."/>
            <person name="Ishida K."/>
            <person name="Kim E."/>
            <person name="Koreny L."/>
            <person name="Kroth P.G."/>
            <person name="Liu Y."/>
            <person name="Malik S.B."/>
            <person name="Maier U.G."/>
            <person name="McRose D."/>
            <person name="Mock T."/>
            <person name="Neilson J.A."/>
            <person name="Onodera N.T."/>
            <person name="Poole A.M."/>
            <person name="Pritham E.J."/>
            <person name="Richards T.A."/>
            <person name="Rocap G."/>
            <person name="Roy S.W."/>
            <person name="Sarai C."/>
            <person name="Schaack S."/>
            <person name="Shirato S."/>
            <person name="Slamovits C.H."/>
            <person name="Spencer D.F."/>
            <person name="Suzuki S."/>
            <person name="Worden A.Z."/>
            <person name="Zauner S."/>
            <person name="Barry K."/>
            <person name="Bell C."/>
            <person name="Bharti A.K."/>
            <person name="Crow J.A."/>
            <person name="Grimwood J."/>
            <person name="Kramer R."/>
            <person name="Lindquist E."/>
            <person name="Lucas S."/>
            <person name="Salamov A."/>
            <person name="McFadden G.I."/>
            <person name="Lane C.E."/>
            <person name="Keeling P.J."/>
            <person name="Gray M.W."/>
            <person name="Grigoriev I.V."/>
            <person name="Archibald J.M."/>
        </authorList>
    </citation>
    <scope>NUCLEOTIDE SEQUENCE</scope>
    <source>
        <strain evidence="4 6">CCMP2712</strain>
    </source>
</reference>
<evidence type="ECO:0000256" key="2">
    <source>
        <dbReference type="SAM" id="Phobius"/>
    </source>
</evidence>
<dbReference type="InterPro" id="IPR008927">
    <property type="entry name" value="6-PGluconate_DH-like_C_sf"/>
</dbReference>
<dbReference type="PANTHER" id="PTHR21363:SF0">
    <property type="entry name" value="PREPHENATE DEHYDROGENASE [NADP(+)]"/>
    <property type="match status" value="1"/>
</dbReference>
<dbReference type="PANTHER" id="PTHR21363">
    <property type="entry name" value="PREPHENATE DEHYDROGENASE"/>
    <property type="match status" value="1"/>
</dbReference>
<dbReference type="InterPro" id="IPR046826">
    <property type="entry name" value="PDH_N"/>
</dbReference>
<feature type="domain" description="Prephenate/arogenate dehydrogenase" evidence="3">
    <location>
        <begin position="10"/>
        <end position="268"/>
    </location>
</feature>
<dbReference type="RefSeq" id="XP_005824825.1">
    <property type="nucleotide sequence ID" value="XM_005824768.1"/>
</dbReference>
<dbReference type="PROSITE" id="PS51176">
    <property type="entry name" value="PDH_ADH"/>
    <property type="match status" value="1"/>
</dbReference>
<dbReference type="SUPFAM" id="SSF48179">
    <property type="entry name" value="6-phosphogluconate dehydrogenase C-terminal domain-like"/>
    <property type="match status" value="1"/>
</dbReference>
<dbReference type="GO" id="GO:0004665">
    <property type="term" value="F:prephenate dehydrogenase (NADP+) activity"/>
    <property type="evidence" value="ECO:0007669"/>
    <property type="project" value="InterPro"/>
</dbReference>
<dbReference type="Proteomes" id="UP000011087">
    <property type="component" value="Unassembled WGS sequence"/>
</dbReference>
<name>L1IPV3_GUITC</name>
<dbReference type="GO" id="GO:0006571">
    <property type="term" value="P:tyrosine biosynthetic process"/>
    <property type="evidence" value="ECO:0007669"/>
    <property type="project" value="InterPro"/>
</dbReference>
<dbReference type="GO" id="GO:0070403">
    <property type="term" value="F:NAD+ binding"/>
    <property type="evidence" value="ECO:0007669"/>
    <property type="project" value="InterPro"/>
</dbReference>
<dbReference type="EnsemblProtists" id="EKX37845">
    <property type="protein sequence ID" value="EKX37845"/>
    <property type="gene ID" value="GUITHDRAFT_115985"/>
</dbReference>
<dbReference type="AlphaFoldDB" id="L1IPV3"/>
<gene>
    <name evidence="4" type="ORF">GUITHDRAFT_115985</name>
</gene>
<evidence type="ECO:0000313" key="6">
    <source>
        <dbReference type="Proteomes" id="UP000011087"/>
    </source>
</evidence>
<evidence type="ECO:0000256" key="1">
    <source>
        <dbReference type="ARBA" id="ARBA00023002"/>
    </source>
</evidence>
<evidence type="ECO:0000259" key="3">
    <source>
        <dbReference type="PROSITE" id="PS51176"/>
    </source>
</evidence>
<dbReference type="InterPro" id="IPR046825">
    <property type="entry name" value="PDH_C"/>
</dbReference>
<protein>
    <recommendedName>
        <fullName evidence="3">Prephenate/arogenate dehydrogenase domain-containing protein</fullName>
    </recommendedName>
</protein>
<keyword evidence="2" id="KW-0472">Membrane</keyword>
<keyword evidence="2" id="KW-1133">Transmembrane helix</keyword>
<dbReference type="KEGG" id="gtt:GUITHDRAFT_115985"/>
<dbReference type="EMBL" id="JH993054">
    <property type="protein sequence ID" value="EKX37845.1"/>
    <property type="molecule type" value="Genomic_DNA"/>
</dbReference>
<dbReference type="Pfam" id="PF02153">
    <property type="entry name" value="PDH_N"/>
    <property type="match status" value="1"/>
</dbReference>
<dbReference type="GeneID" id="17294567"/>
<keyword evidence="1" id="KW-0560">Oxidoreductase</keyword>
<dbReference type="GO" id="GO:0008977">
    <property type="term" value="F:prephenate dehydrogenase (NAD+) activity"/>
    <property type="evidence" value="ECO:0007669"/>
    <property type="project" value="InterPro"/>
</dbReference>
<dbReference type="Pfam" id="PF20463">
    <property type="entry name" value="PDH_C"/>
    <property type="match status" value="1"/>
</dbReference>
<accession>L1IPV3</accession>
<dbReference type="Gene3D" id="3.40.50.720">
    <property type="entry name" value="NAD(P)-binding Rossmann-like Domain"/>
    <property type="match status" value="1"/>
</dbReference>
<proteinExistence type="predicted"/>
<evidence type="ECO:0000313" key="5">
    <source>
        <dbReference type="EnsemblProtists" id="EKX37845"/>
    </source>
</evidence>
<dbReference type="InterPro" id="IPR050812">
    <property type="entry name" value="Preph/Arog_dehydrog"/>
</dbReference>
<feature type="transmembrane region" description="Helical" evidence="2">
    <location>
        <begin position="12"/>
        <end position="32"/>
    </location>
</feature>
<dbReference type="InterPro" id="IPR003099">
    <property type="entry name" value="Prephen_DH"/>
</dbReference>
<dbReference type="STRING" id="905079.L1IPV3"/>
<keyword evidence="2" id="KW-0812">Transmembrane</keyword>
<organism evidence="4">
    <name type="scientific">Guillardia theta (strain CCMP2712)</name>
    <name type="common">Cryptophyte</name>
    <dbReference type="NCBI Taxonomy" id="905079"/>
    <lineage>
        <taxon>Eukaryota</taxon>
        <taxon>Cryptophyceae</taxon>
        <taxon>Pyrenomonadales</taxon>
        <taxon>Geminigeraceae</taxon>
        <taxon>Guillardia</taxon>
    </lineage>
</organism>